<keyword evidence="4" id="KW-0862">Zinc</keyword>
<dbReference type="AlphaFoldDB" id="S0EUV7"/>
<feature type="transmembrane region" description="Helical" evidence="2">
    <location>
        <begin position="93"/>
        <end position="113"/>
    </location>
</feature>
<evidence type="ECO:0000313" key="4">
    <source>
        <dbReference type="EMBL" id="CCW35498.1"/>
    </source>
</evidence>
<gene>
    <name evidence="4" type="ORF">CCALI_01684</name>
</gene>
<keyword evidence="2" id="KW-0472">Membrane</keyword>
<evidence type="ECO:0000313" key="5">
    <source>
        <dbReference type="Proteomes" id="UP000014227"/>
    </source>
</evidence>
<dbReference type="RefSeq" id="WP_016483029.1">
    <property type="nucleotide sequence ID" value="NC_021487.1"/>
</dbReference>
<keyword evidence="2" id="KW-1133">Transmembrane helix</keyword>
<feature type="domain" description="Putative zinc-finger" evidence="3">
    <location>
        <begin position="9"/>
        <end position="43"/>
    </location>
</feature>
<feature type="compositionally biased region" description="Polar residues" evidence="1">
    <location>
        <begin position="124"/>
        <end position="138"/>
    </location>
</feature>
<dbReference type="STRING" id="454171.CP488_02408"/>
<name>S0EUV7_CHTCT</name>
<keyword evidence="5" id="KW-1185">Reference proteome</keyword>
<proteinExistence type="predicted"/>
<dbReference type="Gene3D" id="1.10.10.1320">
    <property type="entry name" value="Anti-sigma factor, zinc-finger domain"/>
    <property type="match status" value="1"/>
</dbReference>
<keyword evidence="4" id="KW-0863">Zinc-finger</keyword>
<dbReference type="InterPro" id="IPR027383">
    <property type="entry name" value="Znf_put"/>
</dbReference>
<sequence length="264" mass="28995">MRDFENLTCRSTQLLLWDYLTGRLPEERMEDVERHLAACESCRVELESMKETHQWLRIAYSSEVPEPRSGWHTLRARLVQEELIPATSKRHTVPVVLLALLFLLPGFLAGRLLPHERTPKPTGLASTSVPSPGLTSEPSIIAPPHSDTVASSLLGLDNPTISTAEDDTVTAPPVKRHQSTKSEEHHPHKHSSAPKNVPTTKPFKRHSSVVPTSNAPVLASKSEASAMTSSQVAKAPSATQNTTAEAQFVLTSLQPDSPDRQTIY</sequence>
<dbReference type="KEGG" id="ccz:CCALI_01684"/>
<reference evidence="5" key="1">
    <citation type="submission" date="2013-03" db="EMBL/GenBank/DDBJ databases">
        <title>Genome sequence of Chthonomonas calidirosea, the first sequenced genome from the Armatimonadetes phylum (formally candidate division OP10).</title>
        <authorList>
            <person name="Lee K.C.Y."/>
            <person name="Morgan X.C."/>
            <person name="Dunfield P.F."/>
            <person name="Tamas I."/>
            <person name="Houghton K.M."/>
            <person name="Vyssotski M."/>
            <person name="Ryan J.L.J."/>
            <person name="Lagutin K."/>
            <person name="McDonald I.R."/>
            <person name="Stott M.B."/>
        </authorList>
    </citation>
    <scope>NUCLEOTIDE SEQUENCE [LARGE SCALE GENOMIC DNA]</scope>
    <source>
        <strain evidence="5">DSM 23976 / ICMP 18418 / T49</strain>
    </source>
</reference>
<protein>
    <submittedName>
        <fullName evidence="4">Putative zinc-finger</fullName>
    </submittedName>
</protein>
<feature type="region of interest" description="Disordered" evidence="1">
    <location>
        <begin position="117"/>
        <end position="216"/>
    </location>
</feature>
<dbReference type="InParanoid" id="S0EUV7"/>
<organism evidence="4 5">
    <name type="scientific">Chthonomonas calidirosea (strain DSM 23976 / ICMP 18418 / T49)</name>
    <dbReference type="NCBI Taxonomy" id="1303518"/>
    <lineage>
        <taxon>Bacteria</taxon>
        <taxon>Bacillati</taxon>
        <taxon>Armatimonadota</taxon>
        <taxon>Chthonomonadia</taxon>
        <taxon>Chthonomonadales</taxon>
        <taxon>Chthonomonadaceae</taxon>
        <taxon>Chthonomonas</taxon>
    </lineage>
</organism>
<dbReference type="OrthoDB" id="6194834at2"/>
<dbReference type="Proteomes" id="UP000014227">
    <property type="component" value="Chromosome I"/>
</dbReference>
<dbReference type="EMBL" id="HF951689">
    <property type="protein sequence ID" value="CCW35498.1"/>
    <property type="molecule type" value="Genomic_DNA"/>
</dbReference>
<dbReference type="GO" id="GO:0008270">
    <property type="term" value="F:zinc ion binding"/>
    <property type="evidence" value="ECO:0007669"/>
    <property type="project" value="UniProtKB-KW"/>
</dbReference>
<evidence type="ECO:0000256" key="1">
    <source>
        <dbReference type="SAM" id="MobiDB-lite"/>
    </source>
</evidence>
<evidence type="ECO:0000259" key="3">
    <source>
        <dbReference type="Pfam" id="PF13490"/>
    </source>
</evidence>
<dbReference type="HOGENOM" id="CLU_1052516_0_0_0"/>
<keyword evidence="2" id="KW-0812">Transmembrane</keyword>
<evidence type="ECO:0000256" key="2">
    <source>
        <dbReference type="SAM" id="Phobius"/>
    </source>
</evidence>
<accession>S0EUV7</accession>
<dbReference type="Pfam" id="PF13490">
    <property type="entry name" value="zf-HC2"/>
    <property type="match status" value="1"/>
</dbReference>
<keyword evidence="4" id="KW-0479">Metal-binding</keyword>
<dbReference type="InterPro" id="IPR041916">
    <property type="entry name" value="Anti_sigma_zinc_sf"/>
</dbReference>
<dbReference type="PATRIC" id="fig|1303518.3.peg.1735"/>